<dbReference type="Proteomes" id="UP000178893">
    <property type="component" value="Unassembled WGS sequence"/>
</dbReference>
<evidence type="ECO:0000256" key="4">
    <source>
        <dbReference type="ARBA" id="ARBA00022598"/>
    </source>
</evidence>
<dbReference type="EMBL" id="MHLW01000038">
    <property type="protein sequence ID" value="OGZ17430.1"/>
    <property type="molecule type" value="Genomic_DNA"/>
</dbReference>
<dbReference type="GO" id="GO:0071555">
    <property type="term" value="P:cell wall organization"/>
    <property type="evidence" value="ECO:0007669"/>
    <property type="project" value="UniProtKB-KW"/>
</dbReference>
<comment type="function">
    <text evidence="7 8">Cell wall formation. Catalyzes the addition of glutamate to the nucleotide precursor UDP-N-acetylmuramoyl-L-alanine (UMA).</text>
</comment>
<keyword evidence="6 7" id="KW-0067">ATP-binding</keyword>
<protein>
    <recommendedName>
        <fullName evidence="7 8">UDP-N-acetylmuramoylalanine--D-glutamate ligase</fullName>
        <ecNumber evidence="7 8">6.3.2.9</ecNumber>
    </recommendedName>
    <alternativeName>
        <fullName evidence="7">D-glutamic acid-adding enzyme</fullName>
    </alternativeName>
    <alternativeName>
        <fullName evidence="7">UDP-N-acetylmuramoyl-L-alanyl-D-glutamate synthetase</fullName>
    </alternativeName>
</protein>
<dbReference type="GO" id="GO:0008764">
    <property type="term" value="F:UDP-N-acetylmuramoylalanine-D-glutamate ligase activity"/>
    <property type="evidence" value="ECO:0007669"/>
    <property type="project" value="UniProtKB-UniRule"/>
</dbReference>
<keyword evidence="7 8" id="KW-0133">Cell shape</keyword>
<evidence type="ECO:0000256" key="8">
    <source>
        <dbReference type="RuleBase" id="RU003664"/>
    </source>
</evidence>
<keyword evidence="7 8" id="KW-0961">Cell wall biogenesis/degradation</keyword>
<keyword evidence="7 8" id="KW-0573">Peptidoglycan synthesis</keyword>
<dbReference type="EC" id="6.3.2.9" evidence="7 8"/>
<keyword evidence="9" id="KW-1133">Transmembrane helix</keyword>
<comment type="caution">
    <text evidence="12">The sequence shown here is derived from an EMBL/GenBank/DDBJ whole genome shotgun (WGS) entry which is preliminary data.</text>
</comment>
<evidence type="ECO:0000313" key="12">
    <source>
        <dbReference type="EMBL" id="OGZ17430.1"/>
    </source>
</evidence>
<comment type="similarity">
    <text evidence="7">Belongs to the MurCDEF family.</text>
</comment>
<dbReference type="GO" id="GO:0008360">
    <property type="term" value="P:regulation of cell shape"/>
    <property type="evidence" value="ECO:0007669"/>
    <property type="project" value="UniProtKB-KW"/>
</dbReference>
<dbReference type="GO" id="GO:0005524">
    <property type="term" value="F:ATP binding"/>
    <property type="evidence" value="ECO:0007669"/>
    <property type="project" value="UniProtKB-UniRule"/>
</dbReference>
<evidence type="ECO:0000256" key="9">
    <source>
        <dbReference type="SAM" id="Phobius"/>
    </source>
</evidence>
<dbReference type="InterPro" id="IPR036565">
    <property type="entry name" value="Mur-like_cat_sf"/>
</dbReference>
<dbReference type="AlphaFoldDB" id="A0A1G2DWR4"/>
<dbReference type="InterPro" id="IPR005762">
    <property type="entry name" value="MurD"/>
</dbReference>
<keyword evidence="7 8" id="KW-0132">Cell division</keyword>
<keyword evidence="9" id="KW-0812">Transmembrane</keyword>
<dbReference type="InterPro" id="IPR013221">
    <property type="entry name" value="Mur_ligase_cen"/>
</dbReference>
<dbReference type="SUPFAM" id="SSF53623">
    <property type="entry name" value="MurD-like peptide ligases, catalytic domain"/>
    <property type="match status" value="1"/>
</dbReference>
<feature type="domain" description="Mur ligase C-terminal" evidence="10">
    <location>
        <begin position="276"/>
        <end position="400"/>
    </location>
</feature>
<dbReference type="GO" id="GO:0005737">
    <property type="term" value="C:cytoplasm"/>
    <property type="evidence" value="ECO:0007669"/>
    <property type="project" value="UniProtKB-SubCell"/>
</dbReference>
<dbReference type="InterPro" id="IPR004101">
    <property type="entry name" value="Mur_ligase_C"/>
</dbReference>
<keyword evidence="3 7" id="KW-0963">Cytoplasm</keyword>
<dbReference type="SUPFAM" id="SSF51984">
    <property type="entry name" value="MurCD N-terminal domain"/>
    <property type="match status" value="1"/>
</dbReference>
<evidence type="ECO:0000259" key="10">
    <source>
        <dbReference type="Pfam" id="PF02875"/>
    </source>
</evidence>
<keyword evidence="5 7" id="KW-0547">Nucleotide-binding</keyword>
<evidence type="ECO:0000256" key="7">
    <source>
        <dbReference type="HAMAP-Rule" id="MF_00639"/>
    </source>
</evidence>
<organism evidence="12 13">
    <name type="scientific">Candidatus Nealsonbacteria bacterium RBG_13_37_56</name>
    <dbReference type="NCBI Taxonomy" id="1801661"/>
    <lineage>
        <taxon>Bacteria</taxon>
        <taxon>Candidatus Nealsoniibacteriota</taxon>
    </lineage>
</organism>
<comment type="catalytic activity">
    <reaction evidence="7 8">
        <text>UDP-N-acetyl-alpha-D-muramoyl-L-alanine + D-glutamate + ATP = UDP-N-acetyl-alpha-D-muramoyl-L-alanyl-D-glutamate + ADP + phosphate + H(+)</text>
        <dbReference type="Rhea" id="RHEA:16429"/>
        <dbReference type="ChEBI" id="CHEBI:15378"/>
        <dbReference type="ChEBI" id="CHEBI:29986"/>
        <dbReference type="ChEBI" id="CHEBI:30616"/>
        <dbReference type="ChEBI" id="CHEBI:43474"/>
        <dbReference type="ChEBI" id="CHEBI:83898"/>
        <dbReference type="ChEBI" id="CHEBI:83900"/>
        <dbReference type="ChEBI" id="CHEBI:456216"/>
        <dbReference type="EC" id="6.3.2.9"/>
    </reaction>
</comment>
<dbReference type="Gene3D" id="3.90.190.20">
    <property type="entry name" value="Mur ligase, C-terminal domain"/>
    <property type="match status" value="1"/>
</dbReference>
<reference evidence="12 13" key="1">
    <citation type="journal article" date="2016" name="Nat. Commun.">
        <title>Thousands of microbial genomes shed light on interconnected biogeochemical processes in an aquifer system.</title>
        <authorList>
            <person name="Anantharaman K."/>
            <person name="Brown C.T."/>
            <person name="Hug L.A."/>
            <person name="Sharon I."/>
            <person name="Castelle C.J."/>
            <person name="Probst A.J."/>
            <person name="Thomas B.C."/>
            <person name="Singh A."/>
            <person name="Wilkins M.J."/>
            <person name="Karaoz U."/>
            <person name="Brodie E.L."/>
            <person name="Williams K.H."/>
            <person name="Hubbard S.S."/>
            <person name="Banfield J.F."/>
        </authorList>
    </citation>
    <scope>NUCLEOTIDE SEQUENCE [LARGE SCALE GENOMIC DNA]</scope>
</reference>
<evidence type="ECO:0000256" key="1">
    <source>
        <dbReference type="ARBA" id="ARBA00004496"/>
    </source>
</evidence>
<proteinExistence type="inferred from homology"/>
<feature type="binding site" evidence="7">
    <location>
        <begin position="118"/>
        <end position="124"/>
    </location>
    <ligand>
        <name>ATP</name>
        <dbReference type="ChEBI" id="CHEBI:30616"/>
    </ligand>
</feature>
<evidence type="ECO:0000256" key="6">
    <source>
        <dbReference type="ARBA" id="ARBA00022840"/>
    </source>
</evidence>
<dbReference type="GO" id="GO:0051301">
    <property type="term" value="P:cell division"/>
    <property type="evidence" value="ECO:0007669"/>
    <property type="project" value="UniProtKB-KW"/>
</dbReference>
<evidence type="ECO:0000256" key="5">
    <source>
        <dbReference type="ARBA" id="ARBA00022741"/>
    </source>
</evidence>
<keyword evidence="4 7" id="KW-0436">Ligase</keyword>
<dbReference type="Pfam" id="PF08245">
    <property type="entry name" value="Mur_ligase_M"/>
    <property type="match status" value="1"/>
</dbReference>
<dbReference type="NCBIfam" id="TIGR01087">
    <property type="entry name" value="murD"/>
    <property type="match status" value="1"/>
</dbReference>
<comment type="subcellular location">
    <subcellularLocation>
        <location evidence="1 7 8">Cytoplasm</location>
    </subcellularLocation>
</comment>
<dbReference type="PANTHER" id="PTHR43692:SF1">
    <property type="entry name" value="UDP-N-ACETYLMURAMOYLALANINE--D-GLUTAMATE LIGASE"/>
    <property type="match status" value="1"/>
</dbReference>
<feature type="transmembrane region" description="Helical" evidence="9">
    <location>
        <begin position="9"/>
        <end position="28"/>
    </location>
</feature>
<evidence type="ECO:0000256" key="3">
    <source>
        <dbReference type="ARBA" id="ARBA00022490"/>
    </source>
</evidence>
<dbReference type="Pfam" id="PF02875">
    <property type="entry name" value="Mur_ligase_C"/>
    <property type="match status" value="1"/>
</dbReference>
<name>A0A1G2DWR4_9BACT</name>
<dbReference type="UniPathway" id="UPA00219"/>
<dbReference type="SUPFAM" id="SSF53244">
    <property type="entry name" value="MurD-like peptide ligases, peptide-binding domain"/>
    <property type="match status" value="1"/>
</dbReference>
<accession>A0A1G2DWR4</accession>
<gene>
    <name evidence="7" type="primary">murD</name>
    <name evidence="12" type="ORF">A2V72_00350</name>
</gene>
<dbReference type="HAMAP" id="MF_00639">
    <property type="entry name" value="MurD"/>
    <property type="match status" value="1"/>
</dbReference>
<feature type="domain" description="Mur ligase central" evidence="11">
    <location>
        <begin position="116"/>
        <end position="257"/>
    </location>
</feature>
<dbReference type="Pfam" id="PF21799">
    <property type="entry name" value="MurD-like_N"/>
    <property type="match status" value="1"/>
</dbReference>
<evidence type="ECO:0000256" key="2">
    <source>
        <dbReference type="ARBA" id="ARBA00004752"/>
    </source>
</evidence>
<dbReference type="Gene3D" id="3.40.50.720">
    <property type="entry name" value="NAD(P)-binding Rossmann-like Domain"/>
    <property type="match status" value="1"/>
</dbReference>
<sequence>MKLFKDKKVVIMGLGLHGGGVGVANFFYKQGAKLMITDLRSRKELKPSLEKLKDLPIKFVLGKHRKQDFTDADLIIRNPGVPRESFYLKIAEENNISVKTDIDIFFDLCPADIIGITGTKGKSTTATLIYLLLKKKYPNSVLAGNIGISPLEILNKINKKTRVVLELSSFALENLKKSPQVAVITTLFPDHLNRYKSFKEYVEAKKAIFKYQNEKDILILNQDNLNTKKLSSEAKSKVYFFKGSNRAAALLTAKLFKIPDKQIKNVLSKFKGIPNRQEIIAIKEEVRYVNDTTATTPESVILAIKTFKEKFPNLKIILIAGGEDKNLNYKELAKTIKNKVAHLILLPGTASDKIKKELSEVRPREVSRGRTSVFFVKSMVQAVKKSSELAQKGDIVLLSPGAASFNLFDNEFDRARRFIDAIKKI</sequence>
<evidence type="ECO:0000259" key="11">
    <source>
        <dbReference type="Pfam" id="PF08245"/>
    </source>
</evidence>
<dbReference type="PANTHER" id="PTHR43692">
    <property type="entry name" value="UDP-N-ACETYLMURAMOYLALANINE--D-GLUTAMATE LIGASE"/>
    <property type="match status" value="1"/>
</dbReference>
<keyword evidence="7 8" id="KW-0131">Cell cycle</keyword>
<comment type="pathway">
    <text evidence="2 7 8">Cell wall biogenesis; peptidoglycan biosynthesis.</text>
</comment>
<evidence type="ECO:0000313" key="13">
    <source>
        <dbReference type="Proteomes" id="UP000178893"/>
    </source>
</evidence>
<dbReference type="Gene3D" id="3.40.1190.10">
    <property type="entry name" value="Mur-like, catalytic domain"/>
    <property type="match status" value="1"/>
</dbReference>
<keyword evidence="9" id="KW-0472">Membrane</keyword>
<dbReference type="GO" id="GO:0009252">
    <property type="term" value="P:peptidoglycan biosynthetic process"/>
    <property type="evidence" value="ECO:0007669"/>
    <property type="project" value="UniProtKB-UniRule"/>
</dbReference>
<dbReference type="InterPro" id="IPR036615">
    <property type="entry name" value="Mur_ligase_C_dom_sf"/>
</dbReference>